<dbReference type="InterPro" id="IPR043502">
    <property type="entry name" value="DNA/RNA_pol_sf"/>
</dbReference>
<dbReference type="SUPFAM" id="SSF56672">
    <property type="entry name" value="DNA/RNA polymerases"/>
    <property type="match status" value="1"/>
</dbReference>
<feature type="domain" description="Reverse transcriptase" evidence="2">
    <location>
        <begin position="1"/>
        <end position="204"/>
    </location>
</feature>
<evidence type="ECO:0000259" key="2">
    <source>
        <dbReference type="PROSITE" id="PS50878"/>
    </source>
</evidence>
<protein>
    <recommendedName>
        <fullName evidence="2">Reverse transcriptase domain-containing protein</fullName>
    </recommendedName>
</protein>
<feature type="region of interest" description="Disordered" evidence="1">
    <location>
        <begin position="384"/>
        <end position="411"/>
    </location>
</feature>
<dbReference type="PANTHER" id="PTHR33116:SF87">
    <property type="entry name" value="OS01G0158850 PROTEIN"/>
    <property type="match status" value="1"/>
</dbReference>
<evidence type="ECO:0000313" key="3">
    <source>
        <dbReference type="EMBL" id="WVZ88312.1"/>
    </source>
</evidence>
<dbReference type="Pfam" id="PF00078">
    <property type="entry name" value="RVT_1"/>
    <property type="match status" value="1"/>
</dbReference>
<organism evidence="3 4">
    <name type="scientific">Paspalum notatum var. saurae</name>
    <dbReference type="NCBI Taxonomy" id="547442"/>
    <lineage>
        <taxon>Eukaryota</taxon>
        <taxon>Viridiplantae</taxon>
        <taxon>Streptophyta</taxon>
        <taxon>Embryophyta</taxon>
        <taxon>Tracheophyta</taxon>
        <taxon>Spermatophyta</taxon>
        <taxon>Magnoliopsida</taxon>
        <taxon>Liliopsida</taxon>
        <taxon>Poales</taxon>
        <taxon>Poaceae</taxon>
        <taxon>PACMAD clade</taxon>
        <taxon>Panicoideae</taxon>
        <taxon>Andropogonodae</taxon>
        <taxon>Paspaleae</taxon>
        <taxon>Paspalinae</taxon>
        <taxon>Paspalum</taxon>
    </lineage>
</organism>
<dbReference type="EMBL" id="CP144752">
    <property type="protein sequence ID" value="WVZ88312.1"/>
    <property type="molecule type" value="Genomic_DNA"/>
</dbReference>
<dbReference type="PANTHER" id="PTHR33116">
    <property type="entry name" value="REVERSE TRANSCRIPTASE ZINC-BINDING DOMAIN-CONTAINING PROTEIN-RELATED-RELATED"/>
    <property type="match status" value="1"/>
</dbReference>
<evidence type="ECO:0000256" key="1">
    <source>
        <dbReference type="SAM" id="MobiDB-lite"/>
    </source>
</evidence>
<dbReference type="AlphaFoldDB" id="A0AAQ3UDI5"/>
<dbReference type="PROSITE" id="PS50878">
    <property type="entry name" value="RT_POL"/>
    <property type="match status" value="1"/>
</dbReference>
<name>A0AAQ3UDI5_PASNO</name>
<feature type="compositionally biased region" description="Basic residues" evidence="1">
    <location>
        <begin position="384"/>
        <end position="394"/>
    </location>
</feature>
<gene>
    <name evidence="3" type="ORF">U9M48_034848</name>
</gene>
<accession>A0AAQ3UDI5</accession>
<dbReference type="InterPro" id="IPR000477">
    <property type="entry name" value="RT_dom"/>
</dbReference>
<dbReference type="Proteomes" id="UP001341281">
    <property type="component" value="Chromosome 08"/>
</dbReference>
<reference evidence="3 4" key="1">
    <citation type="submission" date="2024-02" db="EMBL/GenBank/DDBJ databases">
        <title>High-quality chromosome-scale genome assembly of Pensacola bahiagrass (Paspalum notatum Flugge var. saurae).</title>
        <authorList>
            <person name="Vega J.M."/>
            <person name="Podio M."/>
            <person name="Orjuela J."/>
            <person name="Siena L.A."/>
            <person name="Pessino S.C."/>
            <person name="Combes M.C."/>
            <person name="Mariac C."/>
            <person name="Albertini E."/>
            <person name="Pupilli F."/>
            <person name="Ortiz J.P.A."/>
            <person name="Leblanc O."/>
        </authorList>
    </citation>
    <scope>NUCLEOTIDE SEQUENCE [LARGE SCALE GENOMIC DNA]</scope>
    <source>
        <strain evidence="3">R1</strain>
        <tissue evidence="3">Leaf</tissue>
    </source>
</reference>
<proteinExistence type="predicted"/>
<keyword evidence="4" id="KW-1185">Reference proteome</keyword>
<sequence length="554" mass="63209">MIHHLKKQKKAGIILKLDFEKAYDKVDLTFLEEVLKLKNFDSRWIEWMERVVEGGRVSVNLNGQRGKFFRSYKGLRHGGPLSPMLFNLIGDALAEILKTARDKKVLHGLVPDSVEGGLTHLQYADDTILFLENTEIEIRNTKFPLFCYEEMSGMRINYAKSEVFTVGIGDREGDDIAKVLSKEEMSEPVRKVEKRPETWKCSQLSYGGKAVLINSSLTSIPMYMMGFYMLHEGTHQQMDSIRGRFFWQGVGNKKKFHMVRWEHLTKPKEFGGLGFLETRTMNKVLLAKWIARLDRGRTVKYLGEKNFMQQKHIRGASQFWQGLWKVEDWYEGPFVHASSCGKTAALFFIPRSQRLTTRLRLATQLASLPPPPPGLRIALPRTCRRRPQPPHRRSPLSVSTTHTPLPSPRAEPLCAERRRRRRPNCRGGAGRPCEQGDDLALLKAACERRPVAPSTSFSAFTLPRLDSRQQPDIALQLPLLFGMARVTWPEEQTNFFITALVDECRAGNRTSTTLNKTGKDNVEKKIAHVFKRIRLERMEPVNIGPSEDGGHEGG</sequence>
<evidence type="ECO:0000313" key="4">
    <source>
        <dbReference type="Proteomes" id="UP001341281"/>
    </source>
</evidence>